<dbReference type="InterPro" id="IPR008929">
    <property type="entry name" value="Chondroitin_lyas"/>
</dbReference>
<reference evidence="4 5" key="1">
    <citation type="journal article" date="2016" name="Mol. Biol. Evol.">
        <title>Comparative Genomics of Early-Diverging Mushroom-Forming Fungi Provides Insights into the Origins of Lignocellulose Decay Capabilities.</title>
        <authorList>
            <person name="Nagy L.G."/>
            <person name="Riley R."/>
            <person name="Tritt A."/>
            <person name="Adam C."/>
            <person name="Daum C."/>
            <person name="Floudas D."/>
            <person name="Sun H."/>
            <person name="Yadav J.S."/>
            <person name="Pangilinan J."/>
            <person name="Larsson K.H."/>
            <person name="Matsuura K."/>
            <person name="Barry K."/>
            <person name="Labutti K."/>
            <person name="Kuo R."/>
            <person name="Ohm R.A."/>
            <person name="Bhattacharya S.S."/>
            <person name="Shirouzu T."/>
            <person name="Yoshinaga Y."/>
            <person name="Martin F.M."/>
            <person name="Grigoriev I.V."/>
            <person name="Hibbett D.S."/>
        </authorList>
    </citation>
    <scope>NUCLEOTIDE SEQUENCE [LARGE SCALE GENOMIC DNA]</scope>
    <source>
        <strain evidence="4 5">CBS 109695</strain>
    </source>
</reference>
<keyword evidence="5" id="KW-1185">Reference proteome</keyword>
<dbReference type="AlphaFoldDB" id="A0A166EK98"/>
<feature type="domain" description="Alginate lyase" evidence="3">
    <location>
        <begin position="44"/>
        <end position="340"/>
    </location>
</feature>
<dbReference type="STRING" id="436010.A0A166EK98"/>
<dbReference type="Proteomes" id="UP000076532">
    <property type="component" value="Unassembled WGS sequence"/>
</dbReference>
<evidence type="ECO:0000259" key="3">
    <source>
        <dbReference type="Pfam" id="PF05426"/>
    </source>
</evidence>
<proteinExistence type="predicted"/>
<keyword evidence="2 4" id="KW-0456">Lyase</keyword>
<dbReference type="GO" id="GO:0016829">
    <property type="term" value="F:lyase activity"/>
    <property type="evidence" value="ECO:0007669"/>
    <property type="project" value="UniProtKB-KW"/>
</dbReference>
<gene>
    <name evidence="4" type="ORF">FIBSPDRAFT_749555</name>
</gene>
<evidence type="ECO:0000256" key="1">
    <source>
        <dbReference type="ARBA" id="ARBA00022729"/>
    </source>
</evidence>
<evidence type="ECO:0000313" key="4">
    <source>
        <dbReference type="EMBL" id="KZP15849.1"/>
    </source>
</evidence>
<sequence length="375" mass="41623">MVYDNEFLDPSYIIVKKFPSSTLGAQQTIVEWANVLAAKGPWFVMDKAVLPPSGNKHDYLSWAPYEWPDCYNVHNKTQLKPEQVWAKCDYVNRDGQFNPDRLLVNDTSAFQAMSNAVFYNTVAWVLTGSSNYASSAAHFLDTWFINPATAQTPDLKYAQIHRGPNGQVGTHAGLLDFHQMAKIASAILILREAKSASWTAALDSGMVSWTKAYIKWLTTDSIAHEEQVSANNHGTLFYNQLASLHILANDKPRAIISVTKYFSTLYKAQIEASGEQVSICIAILRARIRITKGATIYRCYNLAAMITNAKIGRYLGLDFWNTTTSHGATIKAATDFTMTQHLNTTDGDGPIWELYPSIVASGAAYGIPKARTPCF</sequence>
<accession>A0A166EK98</accession>
<protein>
    <submittedName>
        <fullName evidence="4">Chondroitin AC/alginate lyase</fullName>
    </submittedName>
</protein>
<dbReference type="EMBL" id="KV417600">
    <property type="protein sequence ID" value="KZP15849.1"/>
    <property type="molecule type" value="Genomic_DNA"/>
</dbReference>
<evidence type="ECO:0000256" key="2">
    <source>
        <dbReference type="ARBA" id="ARBA00023239"/>
    </source>
</evidence>
<name>A0A166EK98_9AGAM</name>
<keyword evidence="1" id="KW-0732">Signal</keyword>
<dbReference type="Gene3D" id="1.50.10.100">
    <property type="entry name" value="Chondroitin AC/alginate lyase"/>
    <property type="match status" value="1"/>
</dbReference>
<dbReference type="Pfam" id="PF05426">
    <property type="entry name" value="Alginate_lyase"/>
    <property type="match status" value="1"/>
</dbReference>
<organism evidence="4 5">
    <name type="scientific">Athelia psychrophila</name>
    <dbReference type="NCBI Taxonomy" id="1759441"/>
    <lineage>
        <taxon>Eukaryota</taxon>
        <taxon>Fungi</taxon>
        <taxon>Dikarya</taxon>
        <taxon>Basidiomycota</taxon>
        <taxon>Agaricomycotina</taxon>
        <taxon>Agaricomycetes</taxon>
        <taxon>Agaricomycetidae</taxon>
        <taxon>Atheliales</taxon>
        <taxon>Atheliaceae</taxon>
        <taxon>Athelia</taxon>
    </lineage>
</organism>
<dbReference type="InterPro" id="IPR008397">
    <property type="entry name" value="Alginate_lyase_dom"/>
</dbReference>
<dbReference type="OrthoDB" id="63533at2759"/>
<dbReference type="SUPFAM" id="SSF48230">
    <property type="entry name" value="Chondroitin AC/alginate lyase"/>
    <property type="match status" value="1"/>
</dbReference>
<dbReference type="GO" id="GO:0042597">
    <property type="term" value="C:periplasmic space"/>
    <property type="evidence" value="ECO:0007669"/>
    <property type="project" value="InterPro"/>
</dbReference>
<evidence type="ECO:0000313" key="5">
    <source>
        <dbReference type="Proteomes" id="UP000076532"/>
    </source>
</evidence>